<evidence type="ECO:0000256" key="1">
    <source>
        <dbReference type="ARBA" id="ARBA00000085"/>
    </source>
</evidence>
<evidence type="ECO:0000256" key="5">
    <source>
        <dbReference type="ARBA" id="ARBA00022741"/>
    </source>
</evidence>
<reference evidence="14" key="1">
    <citation type="submission" date="2016-06" db="EMBL/GenBank/DDBJ databases">
        <authorList>
            <person name="Varghese N."/>
            <person name="Submissions Spin"/>
        </authorList>
    </citation>
    <scope>NUCLEOTIDE SEQUENCE [LARGE SCALE GENOMIC DNA]</scope>
    <source>
        <strain evidence="14">DSM 43817</strain>
    </source>
</reference>
<keyword evidence="7" id="KW-0067">ATP-binding</keyword>
<dbReference type="Proteomes" id="UP000198959">
    <property type="component" value="Unassembled WGS sequence"/>
</dbReference>
<evidence type="ECO:0000259" key="11">
    <source>
        <dbReference type="Pfam" id="PF07730"/>
    </source>
</evidence>
<dbReference type="EC" id="2.7.13.3" evidence="2"/>
<sequence length="432" mass="46399">MTTANPATPVPARSPGFHRRILSDSGYVLLGLPLAVVSLTVLLVGLALGVGLLVLVVGLPILTGTLYAARGLADIERLLLATVRRRPRIRPRYRLPEPGARAWRRIFLPMRDIQSWLDLVHGILRLPVAIVTFVLTVVWWAVALTGTLYWAYDWAIPRGPDDVGLNELIGLGDTTRARVGLHTAIGLFFLLTLPVVVRGCALLQAGYGRALLTGVAEMRDRITVLEEQKRAAVSAEASALRRLERDIHDGPQQRLVRLAMDLGRARQQLANDPEAARRTLDEALDQTRETLAELRGLSRGIAPPILVDRGLPSALAALAGRGLVPIELRVDPDLGTPDGRPEPAVEHAAYFVVAEALTNVAKHAHATECRVTVSRAGRYLEISVVDDGQGGAHLAKGHGLAGIADRVRAGGGTLEVTSPTGGPTEVRAFLPG</sequence>
<protein>
    <recommendedName>
        <fullName evidence="2">histidine kinase</fullName>
        <ecNumber evidence="2">2.7.13.3</ecNumber>
    </recommendedName>
</protein>
<dbReference type="STRING" id="145854.GA0074692_5828"/>
<comment type="catalytic activity">
    <reaction evidence="1">
        <text>ATP + protein L-histidine = ADP + protein N-phospho-L-histidine.</text>
        <dbReference type="EC" id="2.7.13.3"/>
    </reaction>
</comment>
<gene>
    <name evidence="13" type="ORF">GA0074692_5828</name>
</gene>
<evidence type="ECO:0000313" key="14">
    <source>
        <dbReference type="Proteomes" id="UP000198959"/>
    </source>
</evidence>
<dbReference type="PANTHER" id="PTHR24421">
    <property type="entry name" value="NITRATE/NITRITE SENSOR PROTEIN NARX-RELATED"/>
    <property type="match status" value="1"/>
</dbReference>
<dbReference type="EMBL" id="FMHW01000002">
    <property type="protein sequence ID" value="SCL40495.1"/>
    <property type="molecule type" value="Genomic_DNA"/>
</dbReference>
<organism evidence="13 14">
    <name type="scientific">Micromonospora pallida</name>
    <dbReference type="NCBI Taxonomy" id="145854"/>
    <lineage>
        <taxon>Bacteria</taxon>
        <taxon>Bacillati</taxon>
        <taxon>Actinomycetota</taxon>
        <taxon>Actinomycetes</taxon>
        <taxon>Micromonosporales</taxon>
        <taxon>Micromonosporaceae</taxon>
        <taxon>Micromonospora</taxon>
    </lineage>
</organism>
<dbReference type="InterPro" id="IPR003594">
    <property type="entry name" value="HATPase_dom"/>
</dbReference>
<keyword evidence="4" id="KW-0808">Transferase</keyword>
<dbReference type="GO" id="GO:0016020">
    <property type="term" value="C:membrane"/>
    <property type="evidence" value="ECO:0007669"/>
    <property type="project" value="InterPro"/>
</dbReference>
<evidence type="ECO:0000256" key="7">
    <source>
        <dbReference type="ARBA" id="ARBA00022840"/>
    </source>
</evidence>
<dbReference type="Pfam" id="PF02518">
    <property type="entry name" value="HATPase_c"/>
    <property type="match status" value="1"/>
</dbReference>
<keyword evidence="8" id="KW-0902">Two-component regulatory system</keyword>
<dbReference type="Pfam" id="PF07730">
    <property type="entry name" value="HisKA_3"/>
    <property type="match status" value="1"/>
</dbReference>
<feature type="transmembrane region" description="Helical" evidence="9">
    <location>
        <begin position="27"/>
        <end position="46"/>
    </location>
</feature>
<evidence type="ECO:0000313" key="13">
    <source>
        <dbReference type="EMBL" id="SCL40495.1"/>
    </source>
</evidence>
<keyword evidence="5" id="KW-0547">Nucleotide-binding</keyword>
<dbReference type="PANTHER" id="PTHR24421:SF10">
    <property type="entry name" value="NITRATE_NITRITE SENSOR PROTEIN NARQ"/>
    <property type="match status" value="1"/>
</dbReference>
<feature type="transmembrane region" description="Helical" evidence="9">
    <location>
        <begin position="181"/>
        <end position="203"/>
    </location>
</feature>
<feature type="transmembrane region" description="Helical" evidence="9">
    <location>
        <begin position="128"/>
        <end position="152"/>
    </location>
</feature>
<dbReference type="OrthoDB" id="4198152at2"/>
<dbReference type="InterPro" id="IPR050482">
    <property type="entry name" value="Sensor_HK_TwoCompSys"/>
</dbReference>
<proteinExistence type="predicted"/>
<evidence type="ECO:0000259" key="12">
    <source>
        <dbReference type="Pfam" id="PF13796"/>
    </source>
</evidence>
<feature type="domain" description="Signal transduction histidine kinase subgroup 3 dimerisation and phosphoacceptor" evidence="11">
    <location>
        <begin position="241"/>
        <end position="304"/>
    </location>
</feature>
<keyword evidence="14" id="KW-1185">Reference proteome</keyword>
<keyword evidence="9" id="KW-1133">Transmembrane helix</keyword>
<feature type="transmembrane region" description="Helical" evidence="9">
    <location>
        <begin position="52"/>
        <end position="69"/>
    </location>
</feature>
<dbReference type="InterPro" id="IPR025828">
    <property type="entry name" value="Put_sensor_dom"/>
</dbReference>
<keyword evidence="9" id="KW-0472">Membrane</keyword>
<evidence type="ECO:0000256" key="4">
    <source>
        <dbReference type="ARBA" id="ARBA00022679"/>
    </source>
</evidence>
<keyword evidence="3" id="KW-0597">Phosphoprotein</keyword>
<dbReference type="RefSeq" id="WP_091649870.1">
    <property type="nucleotide sequence ID" value="NZ_FMHW01000002.1"/>
</dbReference>
<keyword evidence="9" id="KW-0812">Transmembrane</keyword>
<dbReference type="Pfam" id="PF13796">
    <property type="entry name" value="Sensor"/>
    <property type="match status" value="1"/>
</dbReference>
<feature type="domain" description="Putative sensor" evidence="12">
    <location>
        <begin position="27"/>
        <end position="212"/>
    </location>
</feature>
<name>A0A1C6TG97_9ACTN</name>
<keyword evidence="6 13" id="KW-0418">Kinase</keyword>
<evidence type="ECO:0000256" key="3">
    <source>
        <dbReference type="ARBA" id="ARBA00022553"/>
    </source>
</evidence>
<dbReference type="GO" id="GO:0046983">
    <property type="term" value="F:protein dimerization activity"/>
    <property type="evidence" value="ECO:0007669"/>
    <property type="project" value="InterPro"/>
</dbReference>
<evidence type="ECO:0000256" key="6">
    <source>
        <dbReference type="ARBA" id="ARBA00022777"/>
    </source>
</evidence>
<evidence type="ECO:0000256" key="2">
    <source>
        <dbReference type="ARBA" id="ARBA00012438"/>
    </source>
</evidence>
<evidence type="ECO:0000259" key="10">
    <source>
        <dbReference type="Pfam" id="PF02518"/>
    </source>
</evidence>
<dbReference type="InterPro" id="IPR036890">
    <property type="entry name" value="HATPase_C_sf"/>
</dbReference>
<dbReference type="AlphaFoldDB" id="A0A1C6TG97"/>
<evidence type="ECO:0000256" key="9">
    <source>
        <dbReference type="SAM" id="Phobius"/>
    </source>
</evidence>
<accession>A0A1C6TG97</accession>
<dbReference type="GO" id="GO:0005524">
    <property type="term" value="F:ATP binding"/>
    <property type="evidence" value="ECO:0007669"/>
    <property type="project" value="UniProtKB-KW"/>
</dbReference>
<dbReference type="Gene3D" id="1.20.5.1930">
    <property type="match status" value="1"/>
</dbReference>
<evidence type="ECO:0000256" key="8">
    <source>
        <dbReference type="ARBA" id="ARBA00023012"/>
    </source>
</evidence>
<dbReference type="SUPFAM" id="SSF55874">
    <property type="entry name" value="ATPase domain of HSP90 chaperone/DNA topoisomerase II/histidine kinase"/>
    <property type="match status" value="1"/>
</dbReference>
<dbReference type="CDD" id="cd16917">
    <property type="entry name" value="HATPase_UhpB-NarQ-NarX-like"/>
    <property type="match status" value="1"/>
</dbReference>
<dbReference type="InterPro" id="IPR011712">
    <property type="entry name" value="Sig_transdc_His_kin_sub3_dim/P"/>
</dbReference>
<feature type="domain" description="Histidine kinase/HSP90-like ATPase" evidence="10">
    <location>
        <begin position="347"/>
        <end position="431"/>
    </location>
</feature>
<dbReference type="GO" id="GO:0000155">
    <property type="term" value="F:phosphorelay sensor kinase activity"/>
    <property type="evidence" value="ECO:0007669"/>
    <property type="project" value="InterPro"/>
</dbReference>
<dbReference type="Gene3D" id="3.30.565.10">
    <property type="entry name" value="Histidine kinase-like ATPase, C-terminal domain"/>
    <property type="match status" value="1"/>
</dbReference>